<reference evidence="2" key="1">
    <citation type="journal article" date="2023" name="Front. Plant Sci.">
        <title>Chromosomal-level genome assembly of Melastoma candidum provides insights into trichome evolution.</title>
        <authorList>
            <person name="Zhong Y."/>
            <person name="Wu W."/>
            <person name="Sun C."/>
            <person name="Zou P."/>
            <person name="Liu Y."/>
            <person name="Dai S."/>
            <person name="Zhou R."/>
        </authorList>
    </citation>
    <scope>NUCLEOTIDE SEQUENCE [LARGE SCALE GENOMIC DNA]</scope>
</reference>
<evidence type="ECO:0000313" key="2">
    <source>
        <dbReference type="Proteomes" id="UP001057402"/>
    </source>
</evidence>
<keyword evidence="2" id="KW-1185">Reference proteome</keyword>
<protein>
    <submittedName>
        <fullName evidence="1">Uncharacterized protein</fullName>
    </submittedName>
</protein>
<evidence type="ECO:0000313" key="1">
    <source>
        <dbReference type="EMBL" id="KAI4383679.1"/>
    </source>
</evidence>
<comment type="caution">
    <text evidence="1">The sequence shown here is derived from an EMBL/GenBank/DDBJ whole genome shotgun (WGS) entry which is preliminary data.</text>
</comment>
<dbReference type="EMBL" id="CM042882">
    <property type="protein sequence ID" value="KAI4383679.1"/>
    <property type="molecule type" value="Genomic_DNA"/>
</dbReference>
<accession>A0ACB9RXX0</accession>
<dbReference type="Proteomes" id="UP001057402">
    <property type="component" value="Chromosome 3"/>
</dbReference>
<sequence>MQAASSWLYIYPVGIYELLRYVKSEFDVPLIYITENGVDEYNNSTLPLEQQLADPTRIKFYHNHLYYLKKAIDKVGVNVRGYFAWSLLDNFELTFGYTVRFGINYVD</sequence>
<proteinExistence type="predicted"/>
<gene>
    <name evidence="1" type="ORF">MLD38_009487</name>
</gene>
<name>A0ACB9RXX0_9MYRT</name>
<organism evidence="1 2">
    <name type="scientific">Melastoma candidum</name>
    <dbReference type="NCBI Taxonomy" id="119954"/>
    <lineage>
        <taxon>Eukaryota</taxon>
        <taxon>Viridiplantae</taxon>
        <taxon>Streptophyta</taxon>
        <taxon>Embryophyta</taxon>
        <taxon>Tracheophyta</taxon>
        <taxon>Spermatophyta</taxon>
        <taxon>Magnoliopsida</taxon>
        <taxon>eudicotyledons</taxon>
        <taxon>Gunneridae</taxon>
        <taxon>Pentapetalae</taxon>
        <taxon>rosids</taxon>
        <taxon>malvids</taxon>
        <taxon>Myrtales</taxon>
        <taxon>Melastomataceae</taxon>
        <taxon>Melastomatoideae</taxon>
        <taxon>Melastomateae</taxon>
        <taxon>Melastoma</taxon>
    </lineage>
</organism>